<organism evidence="7 8">
    <name type="scientific">Rhododendron griersonianum</name>
    <dbReference type="NCBI Taxonomy" id="479676"/>
    <lineage>
        <taxon>Eukaryota</taxon>
        <taxon>Viridiplantae</taxon>
        <taxon>Streptophyta</taxon>
        <taxon>Embryophyta</taxon>
        <taxon>Tracheophyta</taxon>
        <taxon>Spermatophyta</taxon>
        <taxon>Magnoliopsida</taxon>
        <taxon>eudicotyledons</taxon>
        <taxon>Gunneridae</taxon>
        <taxon>Pentapetalae</taxon>
        <taxon>asterids</taxon>
        <taxon>Ericales</taxon>
        <taxon>Ericaceae</taxon>
        <taxon>Ericoideae</taxon>
        <taxon>Rhodoreae</taxon>
        <taxon>Rhododendron</taxon>
    </lineage>
</organism>
<comment type="caution">
    <text evidence="7">The sequence shown here is derived from an EMBL/GenBank/DDBJ whole genome shotgun (WGS) entry which is preliminary data.</text>
</comment>
<evidence type="ECO:0000313" key="7">
    <source>
        <dbReference type="EMBL" id="KAG5537157.1"/>
    </source>
</evidence>
<dbReference type="InterPro" id="IPR036070">
    <property type="entry name" value="Nop_dom_sf"/>
</dbReference>
<dbReference type="InterPro" id="IPR012976">
    <property type="entry name" value="NOSIC"/>
</dbReference>
<dbReference type="PANTHER" id="PTHR10894">
    <property type="entry name" value="NUCLEOLAR PROTEIN 5 NUCLEOLAR PROTEIN NOP5 NOP58"/>
    <property type="match status" value="1"/>
</dbReference>
<keyword evidence="8" id="KW-1185">Reference proteome</keyword>
<evidence type="ECO:0000256" key="3">
    <source>
        <dbReference type="ARBA" id="ARBA00022517"/>
    </source>
</evidence>
<dbReference type="Gene3D" id="1.10.287.4070">
    <property type="match status" value="1"/>
</dbReference>
<evidence type="ECO:0000256" key="2">
    <source>
        <dbReference type="ARBA" id="ARBA00009211"/>
    </source>
</evidence>
<dbReference type="SMART" id="SM00931">
    <property type="entry name" value="NOSIC"/>
    <property type="match status" value="1"/>
</dbReference>
<protein>
    <recommendedName>
        <fullName evidence="5">Nucleolar protein 56</fullName>
    </recommendedName>
</protein>
<evidence type="ECO:0000259" key="6">
    <source>
        <dbReference type="SMART" id="SM00931"/>
    </source>
</evidence>
<dbReference type="InterPro" id="IPR002687">
    <property type="entry name" value="Nop_dom"/>
</dbReference>
<keyword evidence="4" id="KW-0539">Nucleus</keyword>
<dbReference type="GO" id="GO:0030515">
    <property type="term" value="F:snoRNA binding"/>
    <property type="evidence" value="ECO:0007669"/>
    <property type="project" value="InterPro"/>
</dbReference>
<feature type="domain" description="NOSIC" evidence="6">
    <location>
        <begin position="170"/>
        <end position="222"/>
    </location>
</feature>
<dbReference type="SUPFAM" id="SSF89124">
    <property type="entry name" value="Nop domain"/>
    <property type="match status" value="1"/>
</dbReference>
<dbReference type="PANTHER" id="PTHR10894:SF0">
    <property type="entry name" value="NUCLEOLAR PROTEIN 56"/>
    <property type="match status" value="1"/>
</dbReference>
<sequence length="268" mass="30232">MALYVLYESASGYALFLAHGLDEIGQNTESVRSSVADLNRFGKVVKLVAFTPFESALDALNQCNAVSEGQMTDELRNFLELTLPKVKEGKKPKFSLGVAEPKIGSHILEETKIPCQSNEFVLELLRGVRLHFDRFIQNLKPGDLEKAQLGLGHSYSRAKVKFNVNRVDNMVIQAIFLLDTLDKDINSFSMRVREWYSWHFPELVKIINDNYLYAKVAKFVDNKSELSDEHIPGLTDIVGDEDKAKEILEASKSSMGRVCWPIADLFKA</sequence>
<evidence type="ECO:0000256" key="1">
    <source>
        <dbReference type="ARBA" id="ARBA00004604"/>
    </source>
</evidence>
<name>A0AAV6J9Y5_9ERIC</name>
<evidence type="ECO:0000256" key="5">
    <source>
        <dbReference type="ARBA" id="ARBA00040742"/>
    </source>
</evidence>
<dbReference type="Proteomes" id="UP000823749">
    <property type="component" value="Chromosome 8"/>
</dbReference>
<evidence type="ECO:0000313" key="8">
    <source>
        <dbReference type="Proteomes" id="UP000823749"/>
    </source>
</evidence>
<dbReference type="GO" id="GO:0031428">
    <property type="term" value="C:box C/D methylation guide snoRNP complex"/>
    <property type="evidence" value="ECO:0007669"/>
    <property type="project" value="InterPro"/>
</dbReference>
<dbReference type="AlphaFoldDB" id="A0AAV6J9Y5"/>
<dbReference type="InterPro" id="IPR045056">
    <property type="entry name" value="Nop56/Nop58"/>
</dbReference>
<gene>
    <name evidence="7" type="ORF">RHGRI_024553</name>
</gene>
<dbReference type="Pfam" id="PF01798">
    <property type="entry name" value="Nop"/>
    <property type="match status" value="1"/>
</dbReference>
<proteinExistence type="inferred from homology"/>
<evidence type="ECO:0000256" key="4">
    <source>
        <dbReference type="ARBA" id="ARBA00023242"/>
    </source>
</evidence>
<dbReference type="EMBL" id="JACTNZ010000008">
    <property type="protein sequence ID" value="KAG5537157.1"/>
    <property type="molecule type" value="Genomic_DNA"/>
</dbReference>
<reference evidence="7" key="1">
    <citation type="submission" date="2020-08" db="EMBL/GenBank/DDBJ databases">
        <title>Plant Genome Project.</title>
        <authorList>
            <person name="Zhang R.-G."/>
        </authorList>
    </citation>
    <scope>NUCLEOTIDE SEQUENCE</scope>
    <source>
        <strain evidence="7">WSP0</strain>
        <tissue evidence="7">Leaf</tissue>
    </source>
</reference>
<comment type="subcellular location">
    <subcellularLocation>
        <location evidence="1">Nucleus</location>
        <location evidence="1">Nucleolus</location>
    </subcellularLocation>
</comment>
<dbReference type="GO" id="GO:0042254">
    <property type="term" value="P:ribosome biogenesis"/>
    <property type="evidence" value="ECO:0007669"/>
    <property type="project" value="UniProtKB-KW"/>
</dbReference>
<accession>A0AAV6J9Y5</accession>
<keyword evidence="3" id="KW-0690">Ribosome biogenesis</keyword>
<dbReference type="Pfam" id="PF08156">
    <property type="entry name" value="NOP5NT"/>
    <property type="match status" value="1"/>
</dbReference>
<comment type="similarity">
    <text evidence="2">Belongs to the NOP5/NOP56 family.</text>
</comment>
<dbReference type="GO" id="GO:0032040">
    <property type="term" value="C:small-subunit processome"/>
    <property type="evidence" value="ECO:0007669"/>
    <property type="project" value="InterPro"/>
</dbReference>
<dbReference type="InterPro" id="IPR012974">
    <property type="entry name" value="NOP58/56_N"/>
</dbReference>